<dbReference type="InterPro" id="IPR012337">
    <property type="entry name" value="RNaseH-like_sf"/>
</dbReference>
<dbReference type="InterPro" id="IPR052035">
    <property type="entry name" value="ZnF_BED_domain_contain"/>
</dbReference>
<protein>
    <recommendedName>
        <fullName evidence="7">HAT C-terminal dimerisation domain-containing protein</fullName>
    </recommendedName>
</protein>
<feature type="region of interest" description="Disordered" evidence="6">
    <location>
        <begin position="362"/>
        <end position="382"/>
    </location>
</feature>
<organism evidence="8 9">
    <name type="scientific">Panaeolus cyanescens</name>
    <dbReference type="NCBI Taxonomy" id="181874"/>
    <lineage>
        <taxon>Eukaryota</taxon>
        <taxon>Fungi</taxon>
        <taxon>Dikarya</taxon>
        <taxon>Basidiomycota</taxon>
        <taxon>Agaricomycotina</taxon>
        <taxon>Agaricomycetes</taxon>
        <taxon>Agaricomycetidae</taxon>
        <taxon>Agaricales</taxon>
        <taxon>Agaricineae</taxon>
        <taxon>Galeropsidaceae</taxon>
        <taxon>Panaeolus</taxon>
    </lineage>
</organism>
<evidence type="ECO:0000256" key="1">
    <source>
        <dbReference type="ARBA" id="ARBA00004123"/>
    </source>
</evidence>
<keyword evidence="9" id="KW-1185">Reference proteome</keyword>
<feature type="domain" description="HAT C-terminal dimerisation" evidence="7">
    <location>
        <begin position="961"/>
        <end position="1042"/>
    </location>
</feature>
<feature type="region of interest" description="Disordered" evidence="6">
    <location>
        <begin position="228"/>
        <end position="308"/>
    </location>
</feature>
<evidence type="ECO:0000256" key="6">
    <source>
        <dbReference type="SAM" id="MobiDB-lite"/>
    </source>
</evidence>
<feature type="compositionally biased region" description="Basic and acidic residues" evidence="6">
    <location>
        <begin position="643"/>
        <end position="653"/>
    </location>
</feature>
<evidence type="ECO:0000256" key="2">
    <source>
        <dbReference type="ARBA" id="ARBA00022723"/>
    </source>
</evidence>
<dbReference type="EMBL" id="NHTK01006029">
    <property type="protein sequence ID" value="PPQ66975.1"/>
    <property type="molecule type" value="Genomic_DNA"/>
</dbReference>
<comment type="caution">
    <text evidence="8">The sequence shown here is derived from an EMBL/GenBank/DDBJ whole genome shotgun (WGS) entry which is preliminary data.</text>
</comment>
<keyword evidence="3" id="KW-0863">Zinc-finger</keyword>
<dbReference type="AlphaFoldDB" id="A0A409VL32"/>
<dbReference type="OrthoDB" id="3264316at2759"/>
<dbReference type="Proteomes" id="UP000284842">
    <property type="component" value="Unassembled WGS sequence"/>
</dbReference>
<comment type="subcellular location">
    <subcellularLocation>
        <location evidence="1">Nucleus</location>
    </subcellularLocation>
</comment>
<evidence type="ECO:0000259" key="7">
    <source>
        <dbReference type="Pfam" id="PF05699"/>
    </source>
</evidence>
<evidence type="ECO:0000313" key="8">
    <source>
        <dbReference type="EMBL" id="PPQ66975.1"/>
    </source>
</evidence>
<feature type="region of interest" description="Disordered" evidence="6">
    <location>
        <begin position="144"/>
        <end position="214"/>
    </location>
</feature>
<sequence>MTSQHGAASAAHGRESRFRIMFGRHTSLLETAVAILPLSVPEATASDEIRCVFLRNPVPDSAEEKWEVFNRRIDVLYGEDRRCDSSGILPNILRGEHGLELVVKYFQECFSLARDQFQWEAATNKVVRILKEVNKIIELHKEVTPTPISPEKRTQTSKDKQKKKRKHKNSKSDSTSETDDDYQPSKASKRKRKSGSETDGTDGEIPDVVIDSDGNEVVEATDALRDLEQKRRVKKGAGVAPISETSRSSSQSKKKSKKSKSVVVAPPIEIDSGDESDGNTALRAHRNASRNAKRGPGNASIPHYHPPIPVKDNGELKWEFKCRYCGKARRFRRTLTGEDITFDQEQPRPPLQNLATHLNECSKKKEADKNGVSPDNLQSEGKTREFNHAASAKVMEDFLKEGALNPAIQPTKDGFQKIFAAWILDESLPWTTGESPTLRALFQYLKIGFTPPSDTTVRTQLTHIYNALHGKIVEELAAVTSKIAYSTDTWTNRQMVYSFSGTTAAYIDEMWKLIERVVDFRPLESKEHEGIHAARAFIQGARSRDRGDQHFINLTTDNASVNMVLVDTLSRHLQNLYGVSLHSENHMRCINHSMNLVVQAILASLDEADPPDGSDETDYYLRHKDSPAHFEIGSDENQVSLEGNKKKDMKSKDQEDEDTVIIELEKEEVRQMLGASPVKRLRFICNKIVSSPQRRKRFWKISDELYSDNELTAHLAALMVVRDVATRWNFTVEMGKRGLMLRKAIEKWTFETPECRDMMLSSDDWDTLKKIVDLLEPFLYATKSMSTSSQPTIPFVLPTWLSLRRELEKAAANNFLPQKIRNAASAGLLKLQKYESLAQRNQHCIIGTVLHPSLRSKWFGNQAPLGASDEERRPYESSAEEIVQHVAMVYAEEMREAKAQTAQTAATENPPVPQVLPKSSPPSLAASQSWLASICGTPFTTATPHTPDTPTLTIKEEVEEELNRYFSFQGGPAKLEEPLIWWKDNAAAFPILAKMARDFLAIPATSTPVERVFSKSRHICSDLRSSLKAETISMALLSKLWIRCGLFEVQNPGDHGKFVLYPTA</sequence>
<evidence type="ECO:0000256" key="4">
    <source>
        <dbReference type="ARBA" id="ARBA00022833"/>
    </source>
</evidence>
<name>A0A409VL32_9AGAR</name>
<dbReference type="InParanoid" id="A0A409VL32"/>
<feature type="compositionally biased region" description="Basic residues" evidence="6">
    <location>
        <begin position="283"/>
        <end position="293"/>
    </location>
</feature>
<evidence type="ECO:0000256" key="5">
    <source>
        <dbReference type="ARBA" id="ARBA00023242"/>
    </source>
</evidence>
<keyword evidence="5" id="KW-0539">Nucleus</keyword>
<feature type="region of interest" description="Disordered" evidence="6">
    <location>
        <begin position="631"/>
        <end position="655"/>
    </location>
</feature>
<keyword evidence="4" id="KW-0862">Zinc</keyword>
<dbReference type="GO" id="GO:0008270">
    <property type="term" value="F:zinc ion binding"/>
    <property type="evidence" value="ECO:0007669"/>
    <property type="project" value="UniProtKB-KW"/>
</dbReference>
<gene>
    <name evidence="8" type="ORF">CVT24_008389</name>
</gene>
<keyword evidence="2" id="KW-0479">Metal-binding</keyword>
<dbReference type="PANTHER" id="PTHR46481">
    <property type="entry name" value="ZINC FINGER BED DOMAIN-CONTAINING PROTEIN 4"/>
    <property type="match status" value="1"/>
</dbReference>
<feature type="compositionally biased region" description="Basic and acidic residues" evidence="6">
    <location>
        <begin position="150"/>
        <end position="159"/>
    </location>
</feature>
<feature type="compositionally biased region" description="Basic residues" evidence="6">
    <location>
        <begin position="160"/>
        <end position="169"/>
    </location>
</feature>
<reference evidence="8 9" key="1">
    <citation type="journal article" date="2018" name="Evol. Lett.">
        <title>Horizontal gene cluster transfer increased hallucinogenic mushroom diversity.</title>
        <authorList>
            <person name="Reynolds H.T."/>
            <person name="Vijayakumar V."/>
            <person name="Gluck-Thaler E."/>
            <person name="Korotkin H.B."/>
            <person name="Matheny P.B."/>
            <person name="Slot J.C."/>
        </authorList>
    </citation>
    <scope>NUCLEOTIDE SEQUENCE [LARGE SCALE GENOMIC DNA]</scope>
    <source>
        <strain evidence="8 9">2629</strain>
    </source>
</reference>
<dbReference type="InterPro" id="IPR008906">
    <property type="entry name" value="HATC_C_dom"/>
</dbReference>
<dbReference type="PANTHER" id="PTHR46481:SF10">
    <property type="entry name" value="ZINC FINGER BED DOMAIN-CONTAINING PROTEIN 39"/>
    <property type="match status" value="1"/>
</dbReference>
<accession>A0A409VL32</accession>
<dbReference type="Pfam" id="PF05699">
    <property type="entry name" value="Dimer_Tnp_hAT"/>
    <property type="match status" value="1"/>
</dbReference>
<proteinExistence type="predicted"/>
<evidence type="ECO:0000256" key="3">
    <source>
        <dbReference type="ARBA" id="ARBA00022771"/>
    </source>
</evidence>
<evidence type="ECO:0000313" key="9">
    <source>
        <dbReference type="Proteomes" id="UP000284842"/>
    </source>
</evidence>
<dbReference type="GO" id="GO:0005634">
    <property type="term" value="C:nucleus"/>
    <property type="evidence" value="ECO:0007669"/>
    <property type="project" value="UniProtKB-SubCell"/>
</dbReference>
<dbReference type="SUPFAM" id="SSF53098">
    <property type="entry name" value="Ribonuclease H-like"/>
    <property type="match status" value="1"/>
</dbReference>
<dbReference type="GO" id="GO:0046983">
    <property type="term" value="F:protein dimerization activity"/>
    <property type="evidence" value="ECO:0007669"/>
    <property type="project" value="InterPro"/>
</dbReference>